<feature type="compositionally biased region" description="Pro residues" evidence="1">
    <location>
        <begin position="102"/>
        <end position="113"/>
    </location>
</feature>
<evidence type="ECO:0000313" key="3">
    <source>
        <dbReference type="Proteomes" id="UP001162029"/>
    </source>
</evidence>
<feature type="compositionally biased region" description="Polar residues" evidence="1">
    <location>
        <begin position="136"/>
        <end position="150"/>
    </location>
</feature>
<dbReference type="AlphaFoldDB" id="A0AAV0U4H3"/>
<reference evidence="2" key="1">
    <citation type="submission" date="2022-12" db="EMBL/GenBank/DDBJ databases">
        <authorList>
            <person name="Webb A."/>
        </authorList>
    </citation>
    <scope>NUCLEOTIDE SEQUENCE</scope>
    <source>
        <strain evidence="2">Pd1</strain>
    </source>
</reference>
<feature type="compositionally biased region" description="Polar residues" evidence="1">
    <location>
        <begin position="29"/>
        <end position="42"/>
    </location>
</feature>
<sequence length="235" mass="24250">MLPPGIIPSVDPMAPRPVIAPPPLGGDYSTVQGPSMGMPQQETPQTNLYATATHSAIPRGGQSRFARPKDYRPIQADGFGSSVGNEELTARFGNTREIKVTAPPPAIMMPPAPTSTESIPVEGSSPATSIPGANPYASTYANKPRPSSTGGYAGYASPNVGSATRGPPQFKIFNPKLADTASHATAPVPAKQSSAFGSAAALGTHPYPPVHVAHYDEQPAQDEAVDLSANASVLQ</sequence>
<feature type="region of interest" description="Disordered" evidence="1">
    <location>
        <begin position="54"/>
        <end position="88"/>
    </location>
</feature>
<accession>A0AAV0U4H3</accession>
<feature type="compositionally biased region" description="Pro residues" evidence="1">
    <location>
        <begin position="14"/>
        <end position="24"/>
    </location>
</feature>
<organism evidence="2 3">
    <name type="scientific">Peronospora destructor</name>
    <dbReference type="NCBI Taxonomy" id="86335"/>
    <lineage>
        <taxon>Eukaryota</taxon>
        <taxon>Sar</taxon>
        <taxon>Stramenopiles</taxon>
        <taxon>Oomycota</taxon>
        <taxon>Peronosporomycetes</taxon>
        <taxon>Peronosporales</taxon>
        <taxon>Peronosporaceae</taxon>
        <taxon>Peronospora</taxon>
    </lineage>
</organism>
<comment type="caution">
    <text evidence="2">The sequence shown here is derived from an EMBL/GenBank/DDBJ whole genome shotgun (WGS) entry which is preliminary data.</text>
</comment>
<evidence type="ECO:0000256" key="1">
    <source>
        <dbReference type="SAM" id="MobiDB-lite"/>
    </source>
</evidence>
<protein>
    <submittedName>
        <fullName evidence="2">Uncharacterized protein</fullName>
    </submittedName>
</protein>
<name>A0AAV0U4H3_9STRA</name>
<gene>
    <name evidence="2" type="ORF">PDE001_LOCUS4897</name>
</gene>
<dbReference type="Proteomes" id="UP001162029">
    <property type="component" value="Unassembled WGS sequence"/>
</dbReference>
<proteinExistence type="predicted"/>
<feature type="region of interest" description="Disordered" evidence="1">
    <location>
        <begin position="102"/>
        <end position="235"/>
    </location>
</feature>
<evidence type="ECO:0000313" key="2">
    <source>
        <dbReference type="EMBL" id="CAI5731741.1"/>
    </source>
</evidence>
<feature type="region of interest" description="Disordered" evidence="1">
    <location>
        <begin position="1"/>
        <end position="42"/>
    </location>
</feature>
<dbReference type="EMBL" id="CANTFM010000922">
    <property type="protein sequence ID" value="CAI5731741.1"/>
    <property type="molecule type" value="Genomic_DNA"/>
</dbReference>
<keyword evidence="3" id="KW-1185">Reference proteome</keyword>